<dbReference type="Pfam" id="PF00005">
    <property type="entry name" value="ABC_tran"/>
    <property type="match status" value="1"/>
</dbReference>
<evidence type="ECO:0008006" key="12">
    <source>
        <dbReference type="Google" id="ProtNLM"/>
    </source>
</evidence>
<feature type="transmembrane region" description="Helical" evidence="7">
    <location>
        <begin position="254"/>
        <end position="274"/>
    </location>
</feature>
<accession>A0A066RSZ6</accession>
<keyword evidence="5 7" id="KW-1133">Transmembrane helix</keyword>
<evidence type="ECO:0000259" key="8">
    <source>
        <dbReference type="PROSITE" id="PS50893"/>
    </source>
</evidence>
<keyword evidence="4" id="KW-0067">ATP-binding</keyword>
<feature type="transmembrane region" description="Helical" evidence="7">
    <location>
        <begin position="35"/>
        <end position="59"/>
    </location>
</feature>
<dbReference type="EMBL" id="JMIB01000028">
    <property type="protein sequence ID" value="KDM90812.1"/>
    <property type="molecule type" value="Genomic_DNA"/>
</dbReference>
<dbReference type="SUPFAM" id="SSF90123">
    <property type="entry name" value="ABC transporter transmembrane region"/>
    <property type="match status" value="1"/>
</dbReference>
<dbReference type="PROSITE" id="PS50929">
    <property type="entry name" value="ABC_TM1F"/>
    <property type="match status" value="1"/>
</dbReference>
<dbReference type="GO" id="GO:0005524">
    <property type="term" value="F:ATP binding"/>
    <property type="evidence" value="ECO:0007669"/>
    <property type="project" value="UniProtKB-KW"/>
</dbReference>
<gene>
    <name evidence="10" type="ORF">EA58_15615</name>
</gene>
<dbReference type="SMART" id="SM00382">
    <property type="entry name" value="AAA"/>
    <property type="match status" value="1"/>
</dbReference>
<keyword evidence="11" id="KW-1185">Reference proteome</keyword>
<dbReference type="AlphaFoldDB" id="A0A066RSZ6"/>
<keyword evidence="6 7" id="KW-0472">Membrane</keyword>
<evidence type="ECO:0000256" key="1">
    <source>
        <dbReference type="ARBA" id="ARBA00004651"/>
    </source>
</evidence>
<feature type="domain" description="ABC transporter" evidence="8">
    <location>
        <begin position="345"/>
        <end position="578"/>
    </location>
</feature>
<protein>
    <recommendedName>
        <fullName evidence="12">ABC transporter ATP-binding protein</fullName>
    </recommendedName>
</protein>
<sequence>MDNSNIAHHRLPISDTAKVRRKFCYLIGREKRHAFWIVLLYLVAAVAGVFIPVALGYIIDGISLGWSVNDVDLVCFALLVSIVVQLFASRFGYRMGHRFGERTAAYLRETTLKRALQIPLVTIERAGLGDISTRTSGDVNAVANVLRNTGPGVVAAIIELGVLVIAAFMVAPMMSLLLLSVVPPLFFVARVYVKQANPAFARERAGMADIAESISATETGAQTVMTHQLGEKRQKIGSVAIDNHWRNLKKIVNLQTWFIPSLDFAHIIPVIGILVAGGLWALSGGMSVGAVVACAMIAYRTAAPIERIMYSLTEIQSATAALARIEGLTEIPVDDRTLTTEQSQIELRDMHFSYENGPEVLQIEKLDISPGSHLVIVGSSGSGKSTLARVIAGIERPTAGYAKLGHVNAADLELTCLRKKVILITQETYVFAATLRENLSFTETPTDDQHMWDALQLVGAHWAFDLCGGLDAMIETDDVYLTTGQKQQITLARAIVANPDIIIFDESFAALDIQSKGELEESVFSILKEKTVIVIAHKLDVISEHTRVLVMAEGKIVEDGVHERLLEQDGIYSNLWKSWRAE</sequence>
<keyword evidence="2 7" id="KW-0812">Transmembrane</keyword>
<dbReference type="InterPro" id="IPR011527">
    <property type="entry name" value="ABC1_TM_dom"/>
</dbReference>
<proteinExistence type="predicted"/>
<organism evidence="10 11">
    <name type="scientific">Photobacterium galatheae</name>
    <dbReference type="NCBI Taxonomy" id="1654360"/>
    <lineage>
        <taxon>Bacteria</taxon>
        <taxon>Pseudomonadati</taxon>
        <taxon>Pseudomonadota</taxon>
        <taxon>Gammaproteobacteria</taxon>
        <taxon>Vibrionales</taxon>
        <taxon>Vibrionaceae</taxon>
        <taxon>Photobacterium</taxon>
    </lineage>
</organism>
<dbReference type="GO" id="GO:0016887">
    <property type="term" value="F:ATP hydrolysis activity"/>
    <property type="evidence" value="ECO:0007669"/>
    <property type="project" value="InterPro"/>
</dbReference>
<evidence type="ECO:0000256" key="6">
    <source>
        <dbReference type="ARBA" id="ARBA00023136"/>
    </source>
</evidence>
<dbReference type="SUPFAM" id="SSF52540">
    <property type="entry name" value="P-loop containing nucleoside triphosphate hydrolases"/>
    <property type="match status" value="1"/>
</dbReference>
<comment type="subcellular location">
    <subcellularLocation>
        <location evidence="1">Cell membrane</location>
        <topology evidence="1">Multi-pass membrane protein</topology>
    </subcellularLocation>
</comment>
<keyword evidence="3" id="KW-0547">Nucleotide-binding</keyword>
<dbReference type="STRING" id="1654360.EA58_15615"/>
<dbReference type="PROSITE" id="PS50893">
    <property type="entry name" value="ABC_TRANSPORTER_2"/>
    <property type="match status" value="1"/>
</dbReference>
<feature type="domain" description="ABC transmembrane type-1" evidence="9">
    <location>
        <begin position="35"/>
        <end position="317"/>
    </location>
</feature>
<name>A0A066RSZ6_9GAMM</name>
<dbReference type="PANTHER" id="PTHR43394">
    <property type="entry name" value="ATP-DEPENDENT PERMEASE MDL1, MITOCHONDRIAL"/>
    <property type="match status" value="1"/>
</dbReference>
<dbReference type="InterPro" id="IPR003593">
    <property type="entry name" value="AAA+_ATPase"/>
</dbReference>
<dbReference type="Pfam" id="PF00664">
    <property type="entry name" value="ABC_membrane"/>
    <property type="match status" value="1"/>
</dbReference>
<feature type="transmembrane region" description="Helical" evidence="7">
    <location>
        <begin position="280"/>
        <end position="299"/>
    </location>
</feature>
<dbReference type="InterPro" id="IPR036640">
    <property type="entry name" value="ABC1_TM_sf"/>
</dbReference>
<reference evidence="10 11" key="1">
    <citation type="submission" date="2014-04" db="EMBL/GenBank/DDBJ databases">
        <title>Draft genome sequence of Photobacterium halotolerans S2753: a solonamide, ngercheumicin and holomycin producer.</title>
        <authorList>
            <person name="Machado H.R."/>
            <person name="Gram L."/>
        </authorList>
    </citation>
    <scope>NUCLEOTIDE SEQUENCE [LARGE SCALE GENOMIC DNA]</scope>
    <source>
        <strain evidence="10 11">S2753</strain>
    </source>
</reference>
<evidence type="ECO:0000256" key="4">
    <source>
        <dbReference type="ARBA" id="ARBA00022840"/>
    </source>
</evidence>
<feature type="transmembrane region" description="Helical" evidence="7">
    <location>
        <begin position="71"/>
        <end position="93"/>
    </location>
</feature>
<evidence type="ECO:0000256" key="2">
    <source>
        <dbReference type="ARBA" id="ARBA00022692"/>
    </source>
</evidence>
<dbReference type="Gene3D" id="1.20.1560.10">
    <property type="entry name" value="ABC transporter type 1, transmembrane domain"/>
    <property type="match status" value="1"/>
</dbReference>
<dbReference type="GO" id="GO:0015421">
    <property type="term" value="F:ABC-type oligopeptide transporter activity"/>
    <property type="evidence" value="ECO:0007669"/>
    <property type="project" value="TreeGrafter"/>
</dbReference>
<dbReference type="Gene3D" id="3.40.50.300">
    <property type="entry name" value="P-loop containing nucleotide triphosphate hydrolases"/>
    <property type="match status" value="1"/>
</dbReference>
<evidence type="ECO:0000259" key="9">
    <source>
        <dbReference type="PROSITE" id="PS50929"/>
    </source>
</evidence>
<dbReference type="InterPro" id="IPR039421">
    <property type="entry name" value="Type_1_exporter"/>
</dbReference>
<evidence type="ECO:0000256" key="5">
    <source>
        <dbReference type="ARBA" id="ARBA00022989"/>
    </source>
</evidence>
<dbReference type="PANTHER" id="PTHR43394:SF1">
    <property type="entry name" value="ATP-BINDING CASSETTE SUB-FAMILY B MEMBER 10, MITOCHONDRIAL"/>
    <property type="match status" value="1"/>
</dbReference>
<dbReference type="Proteomes" id="UP000027192">
    <property type="component" value="Unassembled WGS sequence"/>
</dbReference>
<dbReference type="GO" id="GO:0005886">
    <property type="term" value="C:plasma membrane"/>
    <property type="evidence" value="ECO:0007669"/>
    <property type="project" value="UniProtKB-SubCell"/>
</dbReference>
<evidence type="ECO:0000256" key="3">
    <source>
        <dbReference type="ARBA" id="ARBA00022741"/>
    </source>
</evidence>
<evidence type="ECO:0000256" key="7">
    <source>
        <dbReference type="SAM" id="Phobius"/>
    </source>
</evidence>
<comment type="caution">
    <text evidence="10">The sequence shown here is derived from an EMBL/GenBank/DDBJ whole genome shotgun (WGS) entry which is preliminary data.</text>
</comment>
<feature type="transmembrane region" description="Helical" evidence="7">
    <location>
        <begin position="152"/>
        <end position="170"/>
    </location>
</feature>
<dbReference type="InterPro" id="IPR027417">
    <property type="entry name" value="P-loop_NTPase"/>
</dbReference>
<evidence type="ECO:0000313" key="10">
    <source>
        <dbReference type="EMBL" id="KDM90812.1"/>
    </source>
</evidence>
<feature type="transmembrane region" description="Helical" evidence="7">
    <location>
        <begin position="176"/>
        <end position="193"/>
    </location>
</feature>
<dbReference type="CDD" id="cd07346">
    <property type="entry name" value="ABC_6TM_exporters"/>
    <property type="match status" value="1"/>
</dbReference>
<evidence type="ECO:0000313" key="11">
    <source>
        <dbReference type="Proteomes" id="UP000027192"/>
    </source>
</evidence>
<dbReference type="InterPro" id="IPR003439">
    <property type="entry name" value="ABC_transporter-like_ATP-bd"/>
</dbReference>